<feature type="domain" description="Ketoreductase" evidence="2">
    <location>
        <begin position="9"/>
        <end position="171"/>
    </location>
</feature>
<keyword evidence="4" id="KW-1185">Reference proteome</keyword>
<dbReference type="SMART" id="SM00822">
    <property type="entry name" value="PKS_KR"/>
    <property type="match status" value="1"/>
</dbReference>
<dbReference type="GO" id="GO:0005737">
    <property type="term" value="C:cytoplasm"/>
    <property type="evidence" value="ECO:0007669"/>
    <property type="project" value="TreeGrafter"/>
</dbReference>
<dbReference type="Pfam" id="PF00106">
    <property type="entry name" value="adh_short"/>
    <property type="match status" value="1"/>
</dbReference>
<evidence type="ECO:0000313" key="3">
    <source>
        <dbReference type="EMBL" id="KAF4085693.1"/>
    </source>
</evidence>
<dbReference type="SUPFAM" id="SSF51735">
    <property type="entry name" value="NAD(P)-binding Rossmann-fold domains"/>
    <property type="match status" value="1"/>
</dbReference>
<accession>A0A7J6AS09</accession>
<evidence type="ECO:0000256" key="1">
    <source>
        <dbReference type="RuleBase" id="RU000363"/>
    </source>
</evidence>
<dbReference type="AlphaFoldDB" id="A0A7J6AS09"/>
<dbReference type="PANTHER" id="PTHR43544:SF20">
    <property type="entry name" value="C-FACTOR"/>
    <property type="match status" value="1"/>
</dbReference>
<sequence length="257" mass="27395">MSVNFAKCTSVLITGASRGLGLQMVKHLVGISDRPQKIIATARSPDTAQELQQIAKSHPEVYIVPLDVVNDASIEAAVQKVSSIVGPAGLNCLINNAGIGVPSDLNSETRDRMMTTFQSNTASPLFVTRAFLPLLRAAAAACDGGVMSVNRAAVINVSSLLGSVQLNWGETSVHRAYAYRVSKAGLNMLTRCLALDLQSERILCTVVHPGWVQTDMGGKQAPLTPEESISSLLSVVCALSEKDTGQFLDYEGKNLPW</sequence>
<comment type="similarity">
    <text evidence="1">Belongs to the short-chain dehydrogenases/reductases (SDR) family.</text>
</comment>
<dbReference type="InterPro" id="IPR002347">
    <property type="entry name" value="SDR_fam"/>
</dbReference>
<dbReference type="PRINTS" id="PR00080">
    <property type="entry name" value="SDRFAMILY"/>
</dbReference>
<dbReference type="InterPro" id="IPR051468">
    <property type="entry name" value="Fungal_SecMetab_SDRs"/>
</dbReference>
<dbReference type="Gene3D" id="3.40.50.720">
    <property type="entry name" value="NAD(P)-binding Rossmann-like Domain"/>
    <property type="match status" value="1"/>
</dbReference>
<dbReference type="CDD" id="cd05325">
    <property type="entry name" value="carb_red_sniffer_like_SDR_c"/>
    <property type="match status" value="1"/>
</dbReference>
<evidence type="ECO:0000313" key="4">
    <source>
        <dbReference type="Proteomes" id="UP000593565"/>
    </source>
</evidence>
<dbReference type="Proteomes" id="UP000593565">
    <property type="component" value="Unassembled WGS sequence"/>
</dbReference>
<dbReference type="PANTHER" id="PTHR43544">
    <property type="entry name" value="SHORT-CHAIN DEHYDROGENASE/REDUCTASE"/>
    <property type="match status" value="1"/>
</dbReference>
<name>A0A7J6AS09_AMEME</name>
<comment type="caution">
    <text evidence="3">The sequence shown here is derived from an EMBL/GenBank/DDBJ whole genome shotgun (WGS) entry which is preliminary data.</text>
</comment>
<organism evidence="3 4">
    <name type="scientific">Ameiurus melas</name>
    <name type="common">Black bullhead</name>
    <name type="synonym">Silurus melas</name>
    <dbReference type="NCBI Taxonomy" id="219545"/>
    <lineage>
        <taxon>Eukaryota</taxon>
        <taxon>Metazoa</taxon>
        <taxon>Chordata</taxon>
        <taxon>Craniata</taxon>
        <taxon>Vertebrata</taxon>
        <taxon>Euteleostomi</taxon>
        <taxon>Actinopterygii</taxon>
        <taxon>Neopterygii</taxon>
        <taxon>Teleostei</taxon>
        <taxon>Ostariophysi</taxon>
        <taxon>Siluriformes</taxon>
        <taxon>Ictaluridae</taxon>
        <taxon>Ameiurus</taxon>
    </lineage>
</organism>
<proteinExistence type="inferred from homology"/>
<dbReference type="InterPro" id="IPR057326">
    <property type="entry name" value="KR_dom"/>
</dbReference>
<reference evidence="3 4" key="1">
    <citation type="submission" date="2020-02" db="EMBL/GenBank/DDBJ databases">
        <title>A chromosome-scale genome assembly of the black bullhead catfish (Ameiurus melas).</title>
        <authorList>
            <person name="Wen M."/>
            <person name="Zham M."/>
            <person name="Cabau C."/>
            <person name="Klopp C."/>
            <person name="Donnadieu C."/>
            <person name="Roques C."/>
            <person name="Bouchez O."/>
            <person name="Lampietro C."/>
            <person name="Jouanno E."/>
            <person name="Herpin A."/>
            <person name="Louis A."/>
            <person name="Berthelot C."/>
            <person name="Parey E."/>
            <person name="Roest-Crollius H."/>
            <person name="Braasch I."/>
            <person name="Postlethwait J."/>
            <person name="Robinson-Rechavi M."/>
            <person name="Echchiki A."/>
            <person name="Begum T."/>
            <person name="Montfort J."/>
            <person name="Schartl M."/>
            <person name="Bobe J."/>
            <person name="Guiguen Y."/>
        </authorList>
    </citation>
    <scope>NUCLEOTIDE SEQUENCE [LARGE SCALE GENOMIC DNA]</scope>
    <source>
        <strain evidence="3">M_S1</strain>
        <tissue evidence="3">Blood</tissue>
    </source>
</reference>
<dbReference type="InterPro" id="IPR036291">
    <property type="entry name" value="NAD(P)-bd_dom_sf"/>
</dbReference>
<protein>
    <recommendedName>
        <fullName evidence="2">Ketoreductase domain-containing protein</fullName>
    </recommendedName>
</protein>
<evidence type="ECO:0000259" key="2">
    <source>
        <dbReference type="SMART" id="SM00822"/>
    </source>
</evidence>
<dbReference type="EMBL" id="JAAGNN010000008">
    <property type="protein sequence ID" value="KAF4085693.1"/>
    <property type="molecule type" value="Genomic_DNA"/>
</dbReference>
<gene>
    <name evidence="3" type="ORF">AMELA_G00097650</name>
</gene>
<dbReference type="PRINTS" id="PR00081">
    <property type="entry name" value="GDHRDH"/>
</dbReference>
<dbReference type="GO" id="GO:0016491">
    <property type="term" value="F:oxidoreductase activity"/>
    <property type="evidence" value="ECO:0007669"/>
    <property type="project" value="TreeGrafter"/>
</dbReference>